<evidence type="ECO:0000256" key="9">
    <source>
        <dbReference type="SAM" id="SignalP"/>
    </source>
</evidence>
<dbReference type="GO" id="GO:0007165">
    <property type="term" value="P:signal transduction"/>
    <property type="evidence" value="ECO:0007669"/>
    <property type="project" value="InterPro"/>
</dbReference>
<dbReference type="Pfam" id="PF00020">
    <property type="entry name" value="TNFR_c6"/>
    <property type="match status" value="1"/>
</dbReference>
<evidence type="ECO:0000256" key="7">
    <source>
        <dbReference type="SAM" id="MobiDB-lite"/>
    </source>
</evidence>
<protein>
    <submittedName>
        <fullName evidence="12">TNR25 factor</fullName>
    </submittedName>
</protein>
<dbReference type="SMART" id="SM00005">
    <property type="entry name" value="DEATH"/>
    <property type="match status" value="1"/>
</dbReference>
<dbReference type="PRINTS" id="PR01972">
    <property type="entry name" value="TNFACTORR25"/>
</dbReference>
<keyword evidence="8" id="KW-0812">Transmembrane</keyword>
<evidence type="ECO:0000256" key="6">
    <source>
        <dbReference type="PROSITE-ProRule" id="PRU00206"/>
    </source>
</evidence>
<dbReference type="EMBL" id="VZRP01002702">
    <property type="protein sequence ID" value="NWV60116.1"/>
    <property type="molecule type" value="Genomic_DNA"/>
</dbReference>
<feature type="disulfide bond" evidence="6">
    <location>
        <begin position="73"/>
        <end position="91"/>
    </location>
</feature>
<evidence type="ECO:0000256" key="2">
    <source>
        <dbReference type="ARBA" id="ARBA00022729"/>
    </source>
</evidence>
<comment type="caution">
    <text evidence="6">Lacks conserved residue(s) required for the propagation of feature annotation.</text>
</comment>
<dbReference type="Gene3D" id="1.10.533.10">
    <property type="entry name" value="Death Domain, Fas"/>
    <property type="match status" value="1"/>
</dbReference>
<dbReference type="Proteomes" id="UP000564407">
    <property type="component" value="Unassembled WGS sequence"/>
</dbReference>
<feature type="non-terminal residue" evidence="12">
    <location>
        <position position="446"/>
    </location>
</feature>
<evidence type="ECO:0000256" key="1">
    <source>
        <dbReference type="ARBA" id="ARBA00022703"/>
    </source>
</evidence>
<feature type="transmembrane region" description="Helical" evidence="8">
    <location>
        <begin position="238"/>
        <end position="270"/>
    </location>
</feature>
<dbReference type="PROSITE" id="PS50050">
    <property type="entry name" value="TNFR_NGFR_2"/>
    <property type="match status" value="3"/>
</dbReference>
<gene>
    <name evidence="12" type="primary">Tnfrsf25</name>
    <name evidence="12" type="ORF">MALELE_R06710</name>
</gene>
<dbReference type="SUPFAM" id="SSF57586">
    <property type="entry name" value="TNF receptor-like"/>
    <property type="match status" value="1"/>
</dbReference>
<dbReference type="AlphaFoldDB" id="A0A7K6G9W0"/>
<keyword evidence="13" id="KW-1185">Reference proteome</keyword>
<keyword evidence="8" id="KW-1133">Transmembrane helix</keyword>
<evidence type="ECO:0000256" key="8">
    <source>
        <dbReference type="SAM" id="Phobius"/>
    </source>
</evidence>
<evidence type="ECO:0000259" key="11">
    <source>
        <dbReference type="PROSITE" id="PS50050"/>
    </source>
</evidence>
<feature type="non-terminal residue" evidence="12">
    <location>
        <position position="1"/>
    </location>
</feature>
<feature type="repeat" description="TNFR-Cys" evidence="6">
    <location>
        <begin position="93"/>
        <end position="135"/>
    </location>
</feature>
<feature type="disulfide bond" evidence="6">
    <location>
        <begin position="70"/>
        <end position="83"/>
    </location>
</feature>
<keyword evidence="8" id="KW-0472">Membrane</keyword>
<evidence type="ECO:0000256" key="4">
    <source>
        <dbReference type="ARBA" id="ARBA00023157"/>
    </source>
</evidence>
<dbReference type="PANTHER" id="PTHR47220:SF1">
    <property type="entry name" value="TUMOR NECROSIS FACTOR RECEPTOR SUPERFAMILY MEMBER 25"/>
    <property type="match status" value="1"/>
</dbReference>
<feature type="repeat" description="TNFR-Cys" evidence="6">
    <location>
        <begin position="55"/>
        <end position="91"/>
    </location>
</feature>
<dbReference type="InterPro" id="IPR022329">
    <property type="entry name" value="TNFR_25"/>
</dbReference>
<evidence type="ECO:0000259" key="10">
    <source>
        <dbReference type="PROSITE" id="PS50017"/>
    </source>
</evidence>
<dbReference type="InterPro" id="IPR000488">
    <property type="entry name" value="Death_dom"/>
</dbReference>
<feature type="domain" description="TNFR-Cys" evidence="11">
    <location>
        <begin position="55"/>
        <end position="91"/>
    </location>
</feature>
<proteinExistence type="predicted"/>
<accession>A0A7K6G9W0</accession>
<keyword evidence="1" id="KW-0053">Apoptosis</keyword>
<dbReference type="InterPro" id="IPR011029">
    <property type="entry name" value="DEATH-like_dom_sf"/>
</dbReference>
<feature type="chain" id="PRO_5029905234" evidence="9">
    <location>
        <begin position="23"/>
        <end position="446"/>
    </location>
</feature>
<dbReference type="Gene3D" id="2.10.50.10">
    <property type="entry name" value="Tumor Necrosis Factor Receptor, subunit A, domain 2"/>
    <property type="match status" value="2"/>
</dbReference>
<feature type="repeat" description="TNFR-Cys" evidence="6">
    <location>
        <begin position="136"/>
        <end position="178"/>
    </location>
</feature>
<evidence type="ECO:0000256" key="3">
    <source>
        <dbReference type="ARBA" id="ARBA00022737"/>
    </source>
</evidence>
<feature type="disulfide bond" evidence="6">
    <location>
        <begin position="94"/>
        <end position="109"/>
    </location>
</feature>
<dbReference type="SUPFAM" id="SSF47986">
    <property type="entry name" value="DEATH domain"/>
    <property type="match status" value="1"/>
</dbReference>
<dbReference type="PROSITE" id="PS00652">
    <property type="entry name" value="TNFR_NGFR_1"/>
    <property type="match status" value="1"/>
</dbReference>
<name>A0A7K6G9W0_9PASS</name>
<dbReference type="PANTHER" id="PTHR47220">
    <property type="entry name" value="TUMOR NECROSIS FACTOR RECEPTOR SUPERFAMILY MEMBER 25"/>
    <property type="match status" value="1"/>
</dbReference>
<dbReference type="PROSITE" id="PS50017">
    <property type="entry name" value="DEATH_DOMAIN"/>
    <property type="match status" value="1"/>
</dbReference>
<feature type="domain" description="TNFR-Cys" evidence="11">
    <location>
        <begin position="136"/>
        <end position="178"/>
    </location>
</feature>
<organism evidence="12 13">
    <name type="scientific">Malurus elegans</name>
    <name type="common">Red-winged fairywren</name>
    <dbReference type="NCBI Taxonomy" id="720584"/>
    <lineage>
        <taxon>Eukaryota</taxon>
        <taxon>Metazoa</taxon>
        <taxon>Chordata</taxon>
        <taxon>Craniata</taxon>
        <taxon>Vertebrata</taxon>
        <taxon>Euteleostomi</taxon>
        <taxon>Archelosauria</taxon>
        <taxon>Archosauria</taxon>
        <taxon>Dinosauria</taxon>
        <taxon>Saurischia</taxon>
        <taxon>Theropoda</taxon>
        <taxon>Coelurosauria</taxon>
        <taxon>Aves</taxon>
        <taxon>Neognathae</taxon>
        <taxon>Neoaves</taxon>
        <taxon>Telluraves</taxon>
        <taxon>Australaves</taxon>
        <taxon>Passeriformes</taxon>
        <taxon>Meliphagoidea</taxon>
        <taxon>Maluridae</taxon>
        <taxon>Malurus</taxon>
    </lineage>
</organism>
<keyword evidence="2 9" id="KW-0732">Signal</keyword>
<dbReference type="GO" id="GO:0006915">
    <property type="term" value="P:apoptotic process"/>
    <property type="evidence" value="ECO:0007669"/>
    <property type="project" value="UniProtKB-KW"/>
</dbReference>
<dbReference type="SMART" id="SM00208">
    <property type="entry name" value="TNFR"/>
    <property type="match status" value="3"/>
</dbReference>
<dbReference type="InterPro" id="IPR001368">
    <property type="entry name" value="TNFR/NGFR_Cys_rich_reg"/>
</dbReference>
<keyword evidence="4 6" id="KW-1015">Disulfide bond</keyword>
<keyword evidence="5" id="KW-0325">Glycoprotein</keyword>
<dbReference type="GO" id="GO:0005886">
    <property type="term" value="C:plasma membrane"/>
    <property type="evidence" value="ECO:0007669"/>
    <property type="project" value="TreeGrafter"/>
</dbReference>
<evidence type="ECO:0000313" key="12">
    <source>
        <dbReference type="EMBL" id="NWV60116.1"/>
    </source>
</evidence>
<dbReference type="Pfam" id="PF00531">
    <property type="entry name" value="Death"/>
    <property type="match status" value="1"/>
</dbReference>
<reference evidence="12 13" key="1">
    <citation type="submission" date="2019-09" db="EMBL/GenBank/DDBJ databases">
        <title>Bird 10,000 Genomes (B10K) Project - Family phase.</title>
        <authorList>
            <person name="Zhang G."/>
        </authorList>
    </citation>
    <scope>NUCLEOTIDE SEQUENCE [LARGE SCALE GENOMIC DNA]</scope>
    <source>
        <strain evidence="12">B10K-DU-029-44</strain>
        <tissue evidence="12">Heart</tissue>
    </source>
</reference>
<feature type="region of interest" description="Disordered" evidence="7">
    <location>
        <begin position="336"/>
        <end position="360"/>
    </location>
</feature>
<feature type="domain" description="TNFR-Cys" evidence="11">
    <location>
        <begin position="93"/>
        <end position="135"/>
    </location>
</feature>
<feature type="signal peptide" evidence="9">
    <location>
        <begin position="1"/>
        <end position="22"/>
    </location>
</feature>
<evidence type="ECO:0000256" key="5">
    <source>
        <dbReference type="ARBA" id="ARBA00023180"/>
    </source>
</evidence>
<keyword evidence="3" id="KW-0677">Repeat</keyword>
<dbReference type="CDD" id="cd08815">
    <property type="entry name" value="Death_TNFRSF25_DR3"/>
    <property type="match status" value="1"/>
</dbReference>
<evidence type="ECO:0000313" key="13">
    <source>
        <dbReference type="Proteomes" id="UP000564407"/>
    </source>
</evidence>
<feature type="domain" description="Death" evidence="10">
    <location>
        <begin position="365"/>
        <end position="446"/>
    </location>
</feature>
<sequence>AALLSPCSQVILAALWLAASELQPPGWPRDLTVPRRQRVLVQPLLRLRRHVTRQPCPAGMNWVETAHQCCRQCPAGTFLSKPCTSTEERKCHPCDPGTFRAQPNTLSKCQACYECDRQAFQSVLSNCSATSNVACGCEPGYFRECLGEHCSEFSCRKCQPCTGRLIQRPCSEAQDTLCDSNCKPDFYREGDECRPCHTSTPDTCGKECQQVCSSSSSDQGMGTIGPGVVEHCHCAGQLMAMLLLLLAGSGLEYILLGLTGPLFLGALAIYHKRKRLWHDSLAGGPLPTACAATPMGGSVATPWCQFSARRWDNLCWTQPCSPQGIERVTGMAGQSPKHQALLSEQPSDEGETSAPPEPRSALLQGSQLYAVIDVVPVRRWKEFMRMLELREAEIELVELEVTHIRDQQYEMLKRWCQQTSATLDHVFAALERMELAGCAEALRQSL</sequence>
<comment type="caution">
    <text evidence="12">The sequence shown here is derived from an EMBL/GenBank/DDBJ whole genome shotgun (WGS) entry which is preliminary data.</text>
</comment>